<feature type="transmembrane region" description="Helical" evidence="1">
    <location>
        <begin position="70"/>
        <end position="92"/>
    </location>
</feature>
<dbReference type="InterPro" id="IPR003607">
    <property type="entry name" value="HD/PDEase_dom"/>
</dbReference>
<dbReference type="PROSITE" id="PS51832">
    <property type="entry name" value="HD_GYP"/>
    <property type="match status" value="1"/>
</dbReference>
<feature type="domain" description="GGDEF" evidence="2">
    <location>
        <begin position="158"/>
        <end position="294"/>
    </location>
</feature>
<dbReference type="CDD" id="cd00077">
    <property type="entry name" value="HDc"/>
    <property type="match status" value="1"/>
</dbReference>
<dbReference type="Pfam" id="PF13487">
    <property type="entry name" value="HD_5"/>
    <property type="match status" value="1"/>
</dbReference>
<reference evidence="4 5" key="1">
    <citation type="submission" date="2023-07" db="EMBL/GenBank/DDBJ databases">
        <title>Genomic Encyclopedia of Type Strains, Phase IV (KMG-IV): sequencing the most valuable type-strain genomes for metagenomic binning, comparative biology and taxonomic classification.</title>
        <authorList>
            <person name="Goeker M."/>
        </authorList>
    </citation>
    <scope>NUCLEOTIDE SEQUENCE [LARGE SCALE GENOMIC DNA]</scope>
    <source>
        <strain evidence="4 5">DSM 19598</strain>
    </source>
</reference>
<protein>
    <submittedName>
        <fullName evidence="4">Diguanylate cyclase (GGDEF)-like protein/putative nucleotidyltransferase with HDIG domain</fullName>
    </submittedName>
</protein>
<feature type="transmembrane region" description="Helical" evidence="1">
    <location>
        <begin position="36"/>
        <end position="58"/>
    </location>
</feature>
<dbReference type="InterPro" id="IPR043128">
    <property type="entry name" value="Rev_trsase/Diguanyl_cyclase"/>
</dbReference>
<dbReference type="NCBIfam" id="TIGR00277">
    <property type="entry name" value="HDIG"/>
    <property type="match status" value="1"/>
</dbReference>
<feature type="transmembrane region" description="Helical" evidence="1">
    <location>
        <begin position="7"/>
        <end position="30"/>
    </location>
</feature>
<evidence type="ECO:0000313" key="5">
    <source>
        <dbReference type="Proteomes" id="UP001242313"/>
    </source>
</evidence>
<dbReference type="InterPro" id="IPR029787">
    <property type="entry name" value="Nucleotide_cyclase"/>
</dbReference>
<dbReference type="Gene3D" id="3.30.70.270">
    <property type="match status" value="1"/>
</dbReference>
<dbReference type="PROSITE" id="PS50887">
    <property type="entry name" value="GGDEF"/>
    <property type="match status" value="1"/>
</dbReference>
<dbReference type="RefSeq" id="WP_241768549.1">
    <property type="nucleotide sequence ID" value="NZ_JAUSUN010000002.1"/>
</dbReference>
<comment type="caution">
    <text evidence="4">The sequence shown here is derived from an EMBL/GenBank/DDBJ whole genome shotgun (WGS) entry which is preliminary data.</text>
</comment>
<keyword evidence="1" id="KW-1133">Transmembrane helix</keyword>
<evidence type="ECO:0000259" key="2">
    <source>
        <dbReference type="PROSITE" id="PS50887"/>
    </source>
</evidence>
<dbReference type="PANTHER" id="PTHR43155">
    <property type="entry name" value="CYCLIC DI-GMP PHOSPHODIESTERASE PA4108-RELATED"/>
    <property type="match status" value="1"/>
</dbReference>
<accession>A0ABU0FRA6</accession>
<dbReference type="EMBL" id="JAUSUN010000002">
    <property type="protein sequence ID" value="MDQ0412350.1"/>
    <property type="molecule type" value="Genomic_DNA"/>
</dbReference>
<dbReference type="Pfam" id="PF00990">
    <property type="entry name" value="GGDEF"/>
    <property type="match status" value="1"/>
</dbReference>
<proteinExistence type="predicted"/>
<dbReference type="Proteomes" id="UP001242313">
    <property type="component" value="Unassembled WGS sequence"/>
</dbReference>
<dbReference type="InterPro" id="IPR037522">
    <property type="entry name" value="HD_GYP_dom"/>
</dbReference>
<dbReference type="SUPFAM" id="SSF55073">
    <property type="entry name" value="Nucleotide cyclase"/>
    <property type="match status" value="1"/>
</dbReference>
<organism evidence="4 5">
    <name type="scientific">Mesobacillus stamsii</name>
    <dbReference type="NCBI Taxonomy" id="225347"/>
    <lineage>
        <taxon>Bacteria</taxon>
        <taxon>Bacillati</taxon>
        <taxon>Bacillota</taxon>
        <taxon>Bacilli</taxon>
        <taxon>Bacillales</taxon>
        <taxon>Bacillaceae</taxon>
        <taxon>Mesobacillus</taxon>
    </lineage>
</organism>
<evidence type="ECO:0000313" key="4">
    <source>
        <dbReference type="EMBL" id="MDQ0412350.1"/>
    </source>
</evidence>
<dbReference type="NCBIfam" id="TIGR00254">
    <property type="entry name" value="GGDEF"/>
    <property type="match status" value="1"/>
</dbReference>
<dbReference type="PANTHER" id="PTHR43155:SF2">
    <property type="entry name" value="CYCLIC DI-GMP PHOSPHODIESTERASE PA4108"/>
    <property type="match status" value="1"/>
</dbReference>
<dbReference type="Gene3D" id="1.10.3210.10">
    <property type="entry name" value="Hypothetical protein af1432"/>
    <property type="match status" value="1"/>
</dbReference>
<evidence type="ECO:0000259" key="3">
    <source>
        <dbReference type="PROSITE" id="PS51832"/>
    </source>
</evidence>
<evidence type="ECO:0000256" key="1">
    <source>
        <dbReference type="SAM" id="Phobius"/>
    </source>
</evidence>
<dbReference type="CDD" id="cd01949">
    <property type="entry name" value="GGDEF"/>
    <property type="match status" value="1"/>
</dbReference>
<gene>
    <name evidence="4" type="ORF">J2S25_000530</name>
</gene>
<keyword evidence="1" id="KW-0812">Transmembrane</keyword>
<name>A0ABU0FRA6_9BACI</name>
<dbReference type="SUPFAM" id="SSF109604">
    <property type="entry name" value="HD-domain/PDEase-like"/>
    <property type="match status" value="1"/>
</dbReference>
<dbReference type="InterPro" id="IPR000160">
    <property type="entry name" value="GGDEF_dom"/>
</dbReference>
<dbReference type="InterPro" id="IPR006675">
    <property type="entry name" value="HDIG_dom"/>
</dbReference>
<dbReference type="SMART" id="SM00471">
    <property type="entry name" value="HDc"/>
    <property type="match status" value="1"/>
</dbReference>
<feature type="transmembrane region" description="Helical" evidence="1">
    <location>
        <begin position="98"/>
        <end position="114"/>
    </location>
</feature>
<sequence length="514" mass="59159">MFNFSIYSLMIVASYHFFIQTGGIVGNIQLTNLVPYLTALSSYFVINTLLISIFFLLAASESLTKVLEGMLNETISTYVSILLLSLALLILIDSQGNFGLFLFVCISFLLSQAFKQHFELYKDISNKANKDYLTGLNNHGYFKELFEKEISLSRDSGQPLSVALLDLDDFKKYNDLYGHIKGDQLLKEFGTILLIESGVKNYMVARYGGEEFSVLMPNTEENVAYQFLNDLRKKVNDTYFQGVDALPYGCLSFSAGVAQWQNDTYNITELLNKADEAMYFAKAQGKNLVQIYQSQLKSIDDSQSFEKQLEEAEQQLKIFLSKDVYTYRHSKRVFQYAVDFARKLELPDHERKLFTLGALVHDIGKLEIPRDVINKKGKLEPHEWEMVKKHVTWGKEIISTNKELEDLIPLVELHHERYDGKGYPYGLKGENIPKLARLLCIIDSFDAMTTERPYQKTKSFEEAIQELRDCSGNQFDAKYIEPFIKLIEERYFLKTNKELERKQLAQLTAEESPD</sequence>
<keyword evidence="5" id="KW-1185">Reference proteome</keyword>
<keyword evidence="1" id="KW-0472">Membrane</keyword>
<feature type="domain" description="HD-GYP" evidence="3">
    <location>
        <begin position="304"/>
        <end position="499"/>
    </location>
</feature>
<dbReference type="SMART" id="SM00267">
    <property type="entry name" value="GGDEF"/>
    <property type="match status" value="1"/>
</dbReference>